<evidence type="ECO:0000256" key="9">
    <source>
        <dbReference type="ARBA" id="ARBA00022960"/>
    </source>
</evidence>
<keyword evidence="13" id="KW-0961">Cell wall biogenesis/degradation</keyword>
<dbReference type="Gene3D" id="3.90.550.10">
    <property type="entry name" value="Spore Coat Polysaccharide Biosynthesis Protein SpsA, Chain A"/>
    <property type="match status" value="1"/>
</dbReference>
<keyword evidence="12" id="KW-0012">Acyltransferase</keyword>
<dbReference type="InterPro" id="IPR050065">
    <property type="entry name" value="GlmU-like"/>
</dbReference>
<reference evidence="18 19" key="1">
    <citation type="submission" date="2018-05" db="EMBL/GenBank/DDBJ databases">
        <title>A metagenomic window into the 2 km-deep terrestrial subsurface aquifer revealed taxonomically and functionally diverse microbial community comprising novel uncultured bacterial lineages.</title>
        <authorList>
            <person name="Kadnikov V.V."/>
            <person name="Mardanov A.V."/>
            <person name="Beletsky A.V."/>
            <person name="Banks D."/>
            <person name="Pimenov N.V."/>
            <person name="Frank Y.A."/>
            <person name="Karnachuk O.V."/>
            <person name="Ravin N.V."/>
        </authorList>
    </citation>
    <scope>NUCLEOTIDE SEQUENCE [LARGE SCALE GENOMIC DNA]</scope>
    <source>
        <strain evidence="18">BY5</strain>
    </source>
</reference>
<dbReference type="SUPFAM" id="SSF51161">
    <property type="entry name" value="Trimeric LpxA-like enzymes"/>
    <property type="match status" value="1"/>
</dbReference>
<keyword evidence="6" id="KW-0548">Nucleotidyltransferase</keyword>
<dbReference type="SUPFAM" id="SSF53448">
    <property type="entry name" value="Nucleotide-diphospho-sugar transferases"/>
    <property type="match status" value="1"/>
</dbReference>
<evidence type="ECO:0000313" key="19">
    <source>
        <dbReference type="Proteomes" id="UP000252355"/>
    </source>
</evidence>
<dbReference type="InterPro" id="IPR011004">
    <property type="entry name" value="Trimer_LpxA-like_sf"/>
</dbReference>
<keyword evidence="5 18" id="KW-0808">Transferase</keyword>
<evidence type="ECO:0000313" key="18">
    <source>
        <dbReference type="EMBL" id="RCK78662.1"/>
    </source>
</evidence>
<comment type="function">
    <text evidence="16">Catalyzes the last two sequential reactions in the de novo biosynthetic pathway for UDP-N-acetylglucosamine (UDP-GlcNAc). The C-terminal domain catalyzes the transfer of acetyl group from acetyl coenzyme A to glucosamine-1-phosphate (GlcN-1-P) to produce N-acetylglucosamine-1-phosphate (GlcNAc-1-P), which is converted into UDP-GlcNAc by the transfer of uridine 5-monophosphate (from uridine 5-triphosphate), a reaction catalyzed by the N-terminal domain.</text>
</comment>
<dbReference type="EMBL" id="QOQW01000020">
    <property type="protein sequence ID" value="RCK78662.1"/>
    <property type="molecule type" value="Genomic_DNA"/>
</dbReference>
<name>A0A367ZMP8_9BACT</name>
<dbReference type="InterPro" id="IPR025877">
    <property type="entry name" value="MobA-like_NTP_Trfase"/>
</dbReference>
<organism evidence="18 19">
    <name type="scientific">Candidatus Ozemobacter sibiricus</name>
    <dbReference type="NCBI Taxonomy" id="2268124"/>
    <lineage>
        <taxon>Bacteria</taxon>
        <taxon>Candidatus Ozemobacteria</taxon>
        <taxon>Candidatus Ozemobacterales</taxon>
        <taxon>Candidatus Ozemobacteraceae</taxon>
        <taxon>Candidatus Ozemobacter</taxon>
    </lineage>
</organism>
<proteinExistence type="inferred from homology"/>
<evidence type="ECO:0000256" key="10">
    <source>
        <dbReference type="ARBA" id="ARBA00022984"/>
    </source>
</evidence>
<comment type="similarity">
    <text evidence="2">In the C-terminal section; belongs to the transferase hexapeptide repeat family.</text>
</comment>
<dbReference type="GO" id="GO:0009252">
    <property type="term" value="P:peptidoglycan biosynthetic process"/>
    <property type="evidence" value="ECO:0007669"/>
    <property type="project" value="UniProtKB-KW"/>
</dbReference>
<keyword evidence="4" id="KW-0963">Cytoplasm</keyword>
<dbReference type="AlphaFoldDB" id="A0A367ZMP8"/>
<keyword evidence="7" id="KW-0479">Metal-binding</keyword>
<evidence type="ECO:0000256" key="6">
    <source>
        <dbReference type="ARBA" id="ARBA00022695"/>
    </source>
</evidence>
<keyword evidence="9" id="KW-0133">Cell shape</keyword>
<evidence type="ECO:0000256" key="15">
    <source>
        <dbReference type="ARBA" id="ARBA00048493"/>
    </source>
</evidence>
<evidence type="ECO:0000256" key="16">
    <source>
        <dbReference type="ARBA" id="ARBA00049628"/>
    </source>
</evidence>
<keyword evidence="8" id="KW-0460">Magnesium</keyword>
<evidence type="ECO:0000256" key="11">
    <source>
        <dbReference type="ARBA" id="ARBA00023268"/>
    </source>
</evidence>
<dbReference type="InterPro" id="IPR029044">
    <property type="entry name" value="Nucleotide-diphossugar_trans"/>
</dbReference>
<dbReference type="GO" id="GO:0046872">
    <property type="term" value="F:metal ion binding"/>
    <property type="evidence" value="ECO:0007669"/>
    <property type="project" value="UniProtKB-KW"/>
</dbReference>
<evidence type="ECO:0000256" key="7">
    <source>
        <dbReference type="ARBA" id="ARBA00022723"/>
    </source>
</evidence>
<comment type="cofactor">
    <cofactor evidence="1">
        <name>Mg(2+)</name>
        <dbReference type="ChEBI" id="CHEBI:18420"/>
    </cofactor>
</comment>
<dbReference type="PANTHER" id="PTHR43584">
    <property type="entry name" value="NUCLEOTIDYL TRANSFERASE"/>
    <property type="match status" value="1"/>
</dbReference>
<accession>A0A367ZMP8</accession>
<feature type="domain" description="MobA-like NTP transferase" evidence="17">
    <location>
        <begin position="7"/>
        <end position="129"/>
    </location>
</feature>
<sequence length="339" mass="36990">MSFPVTALILAAGKGVRMKSDLPKVMHPVLGRPMVQYVVEAVRRVGAEPVHVVVGFGRDHLIRALTPLGVGFVDQTEQLGTGHAVQCFARAHPTPPERLLIVCGDTPLLSAETLQAMVDLHRRERPALTMMTLTMTNPGSYGRIIRNERGEVVAIREAKDCTEAERQVREVNLAIYLFEGAPLYERLFRLSNQNKQGEYYLTDLVELLARDGHRILTVAERDEVSTLGINSRADLALVARLLADRLLAQHMANGVSVLDPRQTWIEPDVTIGPDTVIWPGSVLTGRTTIGRRCTIGPHAVLHDATLGDGVTAACCRLAGVSVPDGTTVPPFTARPEGLR</sequence>
<evidence type="ECO:0000256" key="5">
    <source>
        <dbReference type="ARBA" id="ARBA00022679"/>
    </source>
</evidence>
<dbReference type="GO" id="GO:0003977">
    <property type="term" value="F:UDP-N-acetylglucosamine diphosphorylase activity"/>
    <property type="evidence" value="ECO:0007669"/>
    <property type="project" value="UniProtKB-EC"/>
</dbReference>
<evidence type="ECO:0000256" key="8">
    <source>
        <dbReference type="ARBA" id="ARBA00022842"/>
    </source>
</evidence>
<evidence type="ECO:0000256" key="13">
    <source>
        <dbReference type="ARBA" id="ARBA00023316"/>
    </source>
</evidence>
<dbReference type="GO" id="GO:0008360">
    <property type="term" value="P:regulation of cell shape"/>
    <property type="evidence" value="ECO:0007669"/>
    <property type="project" value="UniProtKB-KW"/>
</dbReference>
<evidence type="ECO:0000256" key="4">
    <source>
        <dbReference type="ARBA" id="ARBA00022490"/>
    </source>
</evidence>
<comment type="catalytic activity">
    <reaction evidence="15">
        <text>N-acetyl-alpha-D-glucosamine 1-phosphate + UTP + H(+) = UDP-N-acetyl-alpha-D-glucosamine + diphosphate</text>
        <dbReference type="Rhea" id="RHEA:13509"/>
        <dbReference type="ChEBI" id="CHEBI:15378"/>
        <dbReference type="ChEBI" id="CHEBI:33019"/>
        <dbReference type="ChEBI" id="CHEBI:46398"/>
        <dbReference type="ChEBI" id="CHEBI:57705"/>
        <dbReference type="ChEBI" id="CHEBI:57776"/>
        <dbReference type="EC" id="2.7.7.23"/>
    </reaction>
</comment>
<comment type="caution">
    <text evidence="18">The sequence shown here is derived from an EMBL/GenBank/DDBJ whole genome shotgun (WGS) entry which is preliminary data.</text>
</comment>
<dbReference type="GO" id="GO:0019134">
    <property type="term" value="F:glucosamine-1-phosphate N-acetyltransferase activity"/>
    <property type="evidence" value="ECO:0007669"/>
    <property type="project" value="UniProtKB-EC"/>
</dbReference>
<evidence type="ECO:0000256" key="14">
    <source>
        <dbReference type="ARBA" id="ARBA00048247"/>
    </source>
</evidence>
<dbReference type="Gene3D" id="2.160.10.10">
    <property type="entry name" value="Hexapeptide repeat proteins"/>
    <property type="match status" value="1"/>
</dbReference>
<dbReference type="GO" id="GO:0071555">
    <property type="term" value="P:cell wall organization"/>
    <property type="evidence" value="ECO:0007669"/>
    <property type="project" value="UniProtKB-KW"/>
</dbReference>
<keyword evidence="10" id="KW-0573">Peptidoglycan synthesis</keyword>
<dbReference type="PANTHER" id="PTHR43584:SF3">
    <property type="entry name" value="BIFUNCTIONAL PROTEIN GLMU"/>
    <property type="match status" value="1"/>
</dbReference>
<dbReference type="Pfam" id="PF12804">
    <property type="entry name" value="NTP_transf_3"/>
    <property type="match status" value="1"/>
</dbReference>
<gene>
    <name evidence="18" type="ORF">OZSIB_1189</name>
</gene>
<keyword evidence="11" id="KW-0511">Multifunctional enzyme</keyword>
<evidence type="ECO:0000256" key="12">
    <source>
        <dbReference type="ARBA" id="ARBA00023315"/>
    </source>
</evidence>
<dbReference type="Proteomes" id="UP000252355">
    <property type="component" value="Unassembled WGS sequence"/>
</dbReference>
<dbReference type="CDD" id="cd02540">
    <property type="entry name" value="GT2_GlmU_N_bac"/>
    <property type="match status" value="1"/>
</dbReference>
<evidence type="ECO:0000256" key="2">
    <source>
        <dbReference type="ARBA" id="ARBA00007707"/>
    </source>
</evidence>
<evidence type="ECO:0000256" key="3">
    <source>
        <dbReference type="ARBA" id="ARBA00007947"/>
    </source>
</evidence>
<evidence type="ECO:0000259" key="17">
    <source>
        <dbReference type="Pfam" id="PF12804"/>
    </source>
</evidence>
<evidence type="ECO:0000256" key="1">
    <source>
        <dbReference type="ARBA" id="ARBA00001946"/>
    </source>
</evidence>
<comment type="similarity">
    <text evidence="3">In the N-terminal section; belongs to the N-acetylglucosamine-1-phosphate uridyltransferase family.</text>
</comment>
<protein>
    <submittedName>
        <fullName evidence="18">N-acetylglucosamine-1-phosphate uridyltransferase</fullName>
    </submittedName>
</protein>
<comment type="catalytic activity">
    <reaction evidence="14">
        <text>alpha-D-glucosamine 1-phosphate + acetyl-CoA = N-acetyl-alpha-D-glucosamine 1-phosphate + CoA + H(+)</text>
        <dbReference type="Rhea" id="RHEA:13725"/>
        <dbReference type="ChEBI" id="CHEBI:15378"/>
        <dbReference type="ChEBI" id="CHEBI:57287"/>
        <dbReference type="ChEBI" id="CHEBI:57288"/>
        <dbReference type="ChEBI" id="CHEBI:57776"/>
        <dbReference type="ChEBI" id="CHEBI:58516"/>
        <dbReference type="EC" id="2.3.1.157"/>
    </reaction>
</comment>